<keyword evidence="12" id="KW-1185">Reference proteome</keyword>
<feature type="domain" description="Proteasomal ATPase second OB" evidence="9">
    <location>
        <begin position="243"/>
        <end position="297"/>
    </location>
</feature>
<comment type="similarity">
    <text evidence="2">Belongs to the ERF4 family.</text>
</comment>
<name>A0A5N6KVN0_9ROSI</name>
<dbReference type="InterPro" id="IPR019383">
    <property type="entry name" value="Golgin_A_7/ERF4"/>
</dbReference>
<dbReference type="Pfam" id="PF16450">
    <property type="entry name" value="Prot_ATP_ID_OB_C"/>
    <property type="match status" value="1"/>
</dbReference>
<gene>
    <name evidence="11" type="ORF">FH972_023513</name>
</gene>
<feature type="region of interest" description="Disordered" evidence="7">
    <location>
        <begin position="539"/>
        <end position="573"/>
    </location>
</feature>
<feature type="compositionally biased region" description="Basic and acidic residues" evidence="7">
    <location>
        <begin position="222"/>
        <end position="237"/>
    </location>
</feature>
<evidence type="ECO:0000256" key="2">
    <source>
        <dbReference type="ARBA" id="ARBA00007732"/>
    </source>
</evidence>
<dbReference type="Gene3D" id="1.10.8.60">
    <property type="match status" value="1"/>
</dbReference>
<feature type="region of interest" description="Disordered" evidence="7">
    <location>
        <begin position="613"/>
        <end position="659"/>
    </location>
</feature>
<evidence type="ECO:0000313" key="11">
    <source>
        <dbReference type="EMBL" id="KAB8349487.1"/>
    </source>
</evidence>
<evidence type="ECO:0000259" key="9">
    <source>
        <dbReference type="Pfam" id="PF16450"/>
    </source>
</evidence>
<feature type="region of interest" description="Disordered" evidence="7">
    <location>
        <begin position="112"/>
        <end position="165"/>
    </location>
</feature>
<dbReference type="Gene3D" id="2.40.50.140">
    <property type="entry name" value="Nucleic acid-binding proteins"/>
    <property type="match status" value="1"/>
</dbReference>
<evidence type="ECO:0000256" key="7">
    <source>
        <dbReference type="SAM" id="MobiDB-lite"/>
    </source>
</evidence>
<evidence type="ECO:0000256" key="6">
    <source>
        <dbReference type="ARBA" id="ARBA00023136"/>
    </source>
</evidence>
<comment type="subcellular location">
    <subcellularLocation>
        <location evidence="1">Endoplasmic reticulum membrane</location>
        <topology evidence="1">Peripheral membrane protein</topology>
    </subcellularLocation>
</comment>
<evidence type="ECO:0000256" key="5">
    <source>
        <dbReference type="ARBA" id="ARBA00022824"/>
    </source>
</evidence>
<reference evidence="11 12" key="1">
    <citation type="submission" date="2019-06" db="EMBL/GenBank/DDBJ databases">
        <title>A chromosomal-level reference genome of Carpinus fangiana (Coryloideae, Betulaceae).</title>
        <authorList>
            <person name="Yang X."/>
            <person name="Wang Z."/>
            <person name="Zhang L."/>
            <person name="Hao G."/>
            <person name="Liu J."/>
            <person name="Yang Y."/>
        </authorList>
    </citation>
    <scope>NUCLEOTIDE SEQUENCE [LARGE SCALE GENOMIC DNA]</scope>
    <source>
        <strain evidence="11">Cfa_2016G</strain>
        <tissue evidence="11">Leaf</tissue>
    </source>
</reference>
<dbReference type="InterPro" id="IPR051371">
    <property type="entry name" value="Ras_palmitoyltransferase"/>
</dbReference>
<feature type="domain" description="AAA ATPase AAA+ lid" evidence="10">
    <location>
        <begin position="351"/>
        <end position="394"/>
    </location>
</feature>
<keyword evidence="6" id="KW-0472">Membrane</keyword>
<dbReference type="PANTHER" id="PTHR13254">
    <property type="entry name" value="GOLGI AUTOANTIGEN, GOLGIN SUBFAMILY A, 7"/>
    <property type="match status" value="1"/>
</dbReference>
<evidence type="ECO:0000259" key="10">
    <source>
        <dbReference type="Pfam" id="PF17862"/>
    </source>
</evidence>
<dbReference type="OrthoDB" id="5377273at2759"/>
<proteinExistence type="inferred from homology"/>
<feature type="compositionally biased region" description="Basic and acidic residues" evidence="7">
    <location>
        <begin position="126"/>
        <end position="140"/>
    </location>
</feature>
<organism evidence="11 12">
    <name type="scientific">Carpinus fangiana</name>
    <dbReference type="NCBI Taxonomy" id="176857"/>
    <lineage>
        <taxon>Eukaryota</taxon>
        <taxon>Viridiplantae</taxon>
        <taxon>Streptophyta</taxon>
        <taxon>Embryophyta</taxon>
        <taxon>Tracheophyta</taxon>
        <taxon>Spermatophyta</taxon>
        <taxon>Magnoliopsida</taxon>
        <taxon>eudicotyledons</taxon>
        <taxon>Gunneridae</taxon>
        <taxon>Pentapetalae</taxon>
        <taxon>rosids</taxon>
        <taxon>fabids</taxon>
        <taxon>Fagales</taxon>
        <taxon>Betulaceae</taxon>
        <taxon>Carpinus</taxon>
    </lineage>
</organism>
<evidence type="ECO:0000256" key="1">
    <source>
        <dbReference type="ARBA" id="ARBA00004406"/>
    </source>
</evidence>
<dbReference type="EMBL" id="VIBQ01000014">
    <property type="protein sequence ID" value="KAB8349487.1"/>
    <property type="molecule type" value="Genomic_DNA"/>
</dbReference>
<keyword evidence="5" id="KW-0256">Endoplasmic reticulum</keyword>
<feature type="region of interest" description="Disordered" evidence="7">
    <location>
        <begin position="446"/>
        <end position="526"/>
    </location>
</feature>
<sequence>MASSVETEGGLRWGHVSSAVAFHSKTRMLGECGYGWQVVRPLPAAAKGQRAAAAALAGPQLAYLGRACDGMTKQPFLEASHTFPSTSHPHCHPRPAIAGLFTGAYIHPAAGPFGANQSGMGGGPPGDDKKKGDKKDKPKYEPPPAPTTRIGRKKRKAAGPNAAAKLPSVYPTARCKLRYLRMQRIHDHLLLEEEYVENQERLRKAKAAQNQLPAAAGGDSEAMDRNADERSRVDDMRGSPMGVGNLEEMIDDDHAIVSSATGPEYYVSIMSFVDKDLLEPGASILLHHKTVSVVGVLTDDADPLVSVMKLDKAPTESYADIGGLEQQIQEVREAVELPLLHPELKMSLGDDVDLGEFINQKDDLSGADIKAICSEAGLMALRERRMRVVMEDFRSARERVLKTKTEGEPEGLEIISIFAKKPFADMAPITRTGPPDERVALSHPERNFGTRQEPGGPRLPPSSPEVSPATGATRPLPWIRKSSTSPPALPLETHLDRPQEKAQPYQQPIKPQPSPEHITDRSPTRRSNYPAIAQSLHVDLSAQPSTSELNDRSSSRNVSSTHVHQTPSRASSVSSVIMSAAARAAGIADFDHINAANTSRDVEVGPIAQSIPRASMSRASLPLSRTRSFSTLGGRGRADSQGRRPSTAYGEGYEGANDDLEANGAAQEGEIPWGPSHPCFPHMNPHVSHASPLYEKTRIIRIKRDWLVAGDLAPAFSRVYPEILEPYLSEADFRELVDHINKTLLHAHDPWRPRAWVDAALGLLTGWVYDDLGLTGMKSDIRSLESWTEQWNESKGAKDGVKIIALRRTAFLSLDIQIPDPQIGTDATTDVASFVDGGSSMGTDSRFSRAAGSTAPPPAGSVYSHGDATAVFQDDQPAVPVIPGKYVDEAREAVGKQLQRNGAE</sequence>
<dbReference type="GO" id="GO:0031211">
    <property type="term" value="C:endoplasmic reticulum palmitoyltransferase complex"/>
    <property type="evidence" value="ECO:0007669"/>
    <property type="project" value="TreeGrafter"/>
</dbReference>
<accession>A0A5N6KVN0</accession>
<evidence type="ECO:0000256" key="3">
    <source>
        <dbReference type="ARBA" id="ARBA00011396"/>
    </source>
</evidence>
<dbReference type="InterPro" id="IPR041569">
    <property type="entry name" value="AAA_lid_3"/>
</dbReference>
<comment type="subunit">
    <text evidence="3">Interacts with ERF2.</text>
</comment>
<dbReference type="FunFam" id="2.40.50.140:FF:000030">
    <property type="entry name" value="26S protease regulatory subunit 4"/>
    <property type="match status" value="1"/>
</dbReference>
<feature type="domain" description="Golgin subfamily A member 7/ERF4" evidence="8">
    <location>
        <begin position="699"/>
        <end position="815"/>
    </location>
</feature>
<dbReference type="Proteomes" id="UP000327013">
    <property type="component" value="Unassembled WGS sequence"/>
</dbReference>
<dbReference type="GO" id="GO:0005789">
    <property type="term" value="C:endoplasmic reticulum membrane"/>
    <property type="evidence" value="ECO:0007669"/>
    <property type="project" value="UniProtKB-SubCell"/>
</dbReference>
<feature type="region of interest" description="Disordered" evidence="7">
    <location>
        <begin position="209"/>
        <end position="239"/>
    </location>
</feature>
<feature type="compositionally biased region" description="Polar residues" evidence="7">
    <location>
        <begin position="555"/>
        <end position="567"/>
    </location>
</feature>
<dbReference type="InterPro" id="IPR012340">
    <property type="entry name" value="NA-bd_OB-fold"/>
</dbReference>
<protein>
    <recommendedName>
        <fullName evidence="4">Ras modification protein ERF4</fullName>
    </recommendedName>
</protein>
<dbReference type="Pfam" id="PF10256">
    <property type="entry name" value="Erf4"/>
    <property type="match status" value="1"/>
</dbReference>
<dbReference type="Pfam" id="PF17862">
    <property type="entry name" value="AAA_lid_3"/>
    <property type="match status" value="1"/>
</dbReference>
<evidence type="ECO:0000256" key="4">
    <source>
        <dbReference type="ARBA" id="ARBA00018463"/>
    </source>
</evidence>
<evidence type="ECO:0000259" key="8">
    <source>
        <dbReference type="Pfam" id="PF10256"/>
    </source>
</evidence>
<dbReference type="GO" id="GO:0006612">
    <property type="term" value="P:protein targeting to membrane"/>
    <property type="evidence" value="ECO:0007669"/>
    <property type="project" value="TreeGrafter"/>
</dbReference>
<evidence type="ECO:0000313" key="12">
    <source>
        <dbReference type="Proteomes" id="UP000327013"/>
    </source>
</evidence>
<comment type="caution">
    <text evidence="11">The sequence shown here is derived from an EMBL/GenBank/DDBJ whole genome shotgun (WGS) entry which is preliminary data.</text>
</comment>
<dbReference type="AlphaFoldDB" id="A0A5N6KVN0"/>
<dbReference type="InterPro" id="IPR032501">
    <property type="entry name" value="Prot_ATP_ID_OB_2nd"/>
</dbReference>
<dbReference type="PANTHER" id="PTHR13254:SF0">
    <property type="entry name" value="GOLGIN SUBFAMILY A MEMBER 7_ERF4 DOMAIN-CONTAINING PROTEIN"/>
    <property type="match status" value="1"/>
</dbReference>